<proteinExistence type="inferred from homology"/>
<dbReference type="Proteomes" id="UP001589810">
    <property type="component" value="Unassembled WGS sequence"/>
</dbReference>
<gene>
    <name evidence="4" type="ORF">ACFFH7_41690</name>
</gene>
<comment type="similarity">
    <text evidence="1">Belongs to the glycosyltransferase 2 family.</text>
</comment>
<dbReference type="InterPro" id="IPR029044">
    <property type="entry name" value="Nucleotide-diphossugar_trans"/>
</dbReference>
<evidence type="ECO:0000256" key="2">
    <source>
        <dbReference type="ARBA" id="ARBA00022676"/>
    </source>
</evidence>
<dbReference type="Gene3D" id="3.90.550.10">
    <property type="entry name" value="Spore Coat Polysaccharide Biosynthesis Protein SpsA, Chain A"/>
    <property type="match status" value="1"/>
</dbReference>
<evidence type="ECO:0000313" key="5">
    <source>
        <dbReference type="Proteomes" id="UP001589810"/>
    </source>
</evidence>
<dbReference type="Pfam" id="PF13641">
    <property type="entry name" value="Glyco_tranf_2_3"/>
    <property type="match status" value="1"/>
</dbReference>
<dbReference type="RefSeq" id="WP_273944675.1">
    <property type="nucleotide sequence ID" value="NZ_CP097263.1"/>
</dbReference>
<dbReference type="EMBL" id="JBHLUD010000015">
    <property type="protein sequence ID" value="MFC0548078.1"/>
    <property type="molecule type" value="Genomic_DNA"/>
</dbReference>
<dbReference type="SUPFAM" id="SSF53448">
    <property type="entry name" value="Nucleotide-diphospho-sugar transferases"/>
    <property type="match status" value="1"/>
</dbReference>
<comment type="caution">
    <text evidence="4">The sequence shown here is derived from an EMBL/GenBank/DDBJ whole genome shotgun (WGS) entry which is preliminary data.</text>
</comment>
<keyword evidence="3 4" id="KW-0808">Transferase</keyword>
<protein>
    <submittedName>
        <fullName evidence="4">Glycosyltransferase</fullName>
        <ecNumber evidence="4">2.4.-.-</ecNumber>
    </submittedName>
</protein>
<sequence>MGDPTKLEWHFFVPCRDEQAVIGATMTYLRQRFRAAHVWVVDDGSDDRTATVVRNLRRVEGRHIHLVQRYRPQARTGKEDALNAAYRALKTWQGRHAAPSRAVVVVLDADSRPLWNCLELTAAHFDDPRMGSVQVDVRSSTPRRGWLGWLSTRRNDSKPLCGNGQFIRLSALDSIAGPEGRPWRGVPLSAAWHAGLTRDTFVYHQARAA</sequence>
<dbReference type="EC" id="2.4.-.-" evidence="4"/>
<accession>A0ABV6N659</accession>
<keyword evidence="5" id="KW-1185">Reference proteome</keyword>
<organism evidence="4 5">
    <name type="scientific">Kutzneria chonburiensis</name>
    <dbReference type="NCBI Taxonomy" id="1483604"/>
    <lineage>
        <taxon>Bacteria</taxon>
        <taxon>Bacillati</taxon>
        <taxon>Actinomycetota</taxon>
        <taxon>Actinomycetes</taxon>
        <taxon>Pseudonocardiales</taxon>
        <taxon>Pseudonocardiaceae</taxon>
        <taxon>Kutzneria</taxon>
    </lineage>
</organism>
<dbReference type="PANTHER" id="PTHR43630">
    <property type="entry name" value="POLY-BETA-1,6-N-ACETYL-D-GLUCOSAMINE SYNTHASE"/>
    <property type="match status" value="1"/>
</dbReference>
<dbReference type="PANTHER" id="PTHR43630:SF1">
    <property type="entry name" value="POLY-BETA-1,6-N-ACETYL-D-GLUCOSAMINE SYNTHASE"/>
    <property type="match status" value="1"/>
</dbReference>
<evidence type="ECO:0000313" key="4">
    <source>
        <dbReference type="EMBL" id="MFC0548078.1"/>
    </source>
</evidence>
<evidence type="ECO:0000256" key="1">
    <source>
        <dbReference type="ARBA" id="ARBA00006739"/>
    </source>
</evidence>
<reference evidence="4 5" key="1">
    <citation type="submission" date="2024-09" db="EMBL/GenBank/DDBJ databases">
        <authorList>
            <person name="Sun Q."/>
            <person name="Mori K."/>
        </authorList>
    </citation>
    <scope>NUCLEOTIDE SEQUENCE [LARGE SCALE GENOMIC DNA]</scope>
    <source>
        <strain evidence="4 5">TBRC 1432</strain>
    </source>
</reference>
<dbReference type="GO" id="GO:0016757">
    <property type="term" value="F:glycosyltransferase activity"/>
    <property type="evidence" value="ECO:0007669"/>
    <property type="project" value="UniProtKB-KW"/>
</dbReference>
<keyword evidence="2 4" id="KW-0328">Glycosyltransferase</keyword>
<evidence type="ECO:0000256" key="3">
    <source>
        <dbReference type="ARBA" id="ARBA00022679"/>
    </source>
</evidence>
<name>A0ABV6N659_9PSEU</name>